<dbReference type="AlphaFoldDB" id="A0A4R2L5L9"/>
<reference evidence="2 3" key="1">
    <citation type="submission" date="2019-03" db="EMBL/GenBank/DDBJ databases">
        <title>Genomic Encyclopedia of Type Strains, Phase IV (KMG-IV): sequencing the most valuable type-strain genomes for metagenomic binning, comparative biology and taxonomic classification.</title>
        <authorList>
            <person name="Goeker M."/>
        </authorList>
    </citation>
    <scope>NUCLEOTIDE SEQUENCE [LARGE SCALE GENOMIC DNA]</scope>
    <source>
        <strain evidence="2 3">DSM 25287</strain>
    </source>
</reference>
<evidence type="ECO:0000259" key="1">
    <source>
        <dbReference type="Pfam" id="PF03417"/>
    </source>
</evidence>
<evidence type="ECO:0000313" key="3">
    <source>
        <dbReference type="Proteomes" id="UP000295765"/>
    </source>
</evidence>
<proteinExistence type="predicted"/>
<accession>A0A4R2L5L9</accession>
<dbReference type="InterPro" id="IPR047794">
    <property type="entry name" value="C45_proenzyme-like"/>
</dbReference>
<feature type="domain" description="Peptidase C45 hydrolase" evidence="1">
    <location>
        <begin position="112"/>
        <end position="243"/>
    </location>
</feature>
<keyword evidence="2" id="KW-0378">Hydrolase</keyword>
<dbReference type="EMBL" id="SLWY01000010">
    <property type="protein sequence ID" value="TCO81122.1"/>
    <property type="molecule type" value="Genomic_DNA"/>
</dbReference>
<protein>
    <submittedName>
        <fullName evidence="2">Putative choloylglycine hydrolase</fullName>
    </submittedName>
</protein>
<dbReference type="InterPro" id="IPR005079">
    <property type="entry name" value="Peptidase_C45_hydrolase"/>
</dbReference>
<dbReference type="SUPFAM" id="SSF56235">
    <property type="entry name" value="N-terminal nucleophile aminohydrolases (Ntn hydrolases)"/>
    <property type="match status" value="1"/>
</dbReference>
<dbReference type="NCBIfam" id="NF040521">
    <property type="entry name" value="C45_proenzyme"/>
    <property type="match status" value="1"/>
</dbReference>
<dbReference type="InterPro" id="IPR029055">
    <property type="entry name" value="Ntn_hydrolases_N"/>
</dbReference>
<gene>
    <name evidence="2" type="ORF">EV699_110148</name>
</gene>
<dbReference type="Proteomes" id="UP000295765">
    <property type="component" value="Unassembled WGS sequence"/>
</dbReference>
<sequence>MGGHGAGGRSVGSADDVYLTFRAIAEDQPGPKLRAQFERCWPSYREWFLREGEAVRPSYAVCLRMLRTHMPELVPVYERLIGAVDGDDQMARFLSLYSPTPFLAACSQAMWTRGARPALLRNYDYRSHLLDGVILKTRYTGTRVIAMADCSWGALDGINEHGLAVSLAFGGRRPVGPGFGIALIVRYLLETCTTTREAAAVLRRVPVQMAYNVAVLDREARHLTAFIAPDREPVVTAAQVSTNRQGAIDWPEHARIWATVEREQALVHCVADGQGSLDQLTRAFLMPPVYRATHAGGWGTLYTSRYLPREGAMECLWPDRSWRLGFDDFVEGEQHVRYVVRAAAHPAGPA</sequence>
<dbReference type="Pfam" id="PF03417">
    <property type="entry name" value="AAT"/>
    <property type="match status" value="1"/>
</dbReference>
<evidence type="ECO:0000313" key="2">
    <source>
        <dbReference type="EMBL" id="TCO81122.1"/>
    </source>
</evidence>
<comment type="caution">
    <text evidence="2">The sequence shown here is derived from an EMBL/GenBank/DDBJ whole genome shotgun (WGS) entry which is preliminary data.</text>
</comment>
<organism evidence="2 3">
    <name type="scientific">Plasticicumulans lactativorans</name>
    <dbReference type="NCBI Taxonomy" id="1133106"/>
    <lineage>
        <taxon>Bacteria</taxon>
        <taxon>Pseudomonadati</taxon>
        <taxon>Pseudomonadota</taxon>
        <taxon>Gammaproteobacteria</taxon>
        <taxon>Candidatus Competibacteraceae</taxon>
        <taxon>Plasticicumulans</taxon>
    </lineage>
</organism>
<name>A0A4R2L5L9_9GAMM</name>
<dbReference type="Gene3D" id="3.60.60.10">
    <property type="entry name" value="Penicillin V Acylase, Chain A"/>
    <property type="match status" value="1"/>
</dbReference>
<dbReference type="GO" id="GO:0016787">
    <property type="term" value="F:hydrolase activity"/>
    <property type="evidence" value="ECO:0007669"/>
    <property type="project" value="UniProtKB-KW"/>
</dbReference>
<keyword evidence="3" id="KW-1185">Reference proteome</keyword>